<dbReference type="EMBL" id="CAUYUJ010022437">
    <property type="protein sequence ID" value="CAK0910653.1"/>
    <property type="molecule type" value="Genomic_DNA"/>
</dbReference>
<organism evidence="2 3">
    <name type="scientific">Prorocentrum cordatum</name>
    <dbReference type="NCBI Taxonomy" id="2364126"/>
    <lineage>
        <taxon>Eukaryota</taxon>
        <taxon>Sar</taxon>
        <taxon>Alveolata</taxon>
        <taxon>Dinophyceae</taxon>
        <taxon>Prorocentrales</taxon>
        <taxon>Prorocentraceae</taxon>
        <taxon>Prorocentrum</taxon>
    </lineage>
</organism>
<feature type="non-terminal residue" evidence="2">
    <location>
        <position position="1"/>
    </location>
</feature>
<evidence type="ECO:0000313" key="3">
    <source>
        <dbReference type="Proteomes" id="UP001189429"/>
    </source>
</evidence>
<reference evidence="2" key="1">
    <citation type="submission" date="2023-10" db="EMBL/GenBank/DDBJ databases">
        <authorList>
            <person name="Chen Y."/>
            <person name="Shah S."/>
            <person name="Dougan E. K."/>
            <person name="Thang M."/>
            <person name="Chan C."/>
        </authorList>
    </citation>
    <scope>NUCLEOTIDE SEQUENCE [LARGE SCALE GENOMIC DNA]</scope>
</reference>
<proteinExistence type="predicted"/>
<name>A0ABN9YH20_9DINO</name>
<keyword evidence="3" id="KW-1185">Reference proteome</keyword>
<feature type="compositionally biased region" description="Polar residues" evidence="1">
    <location>
        <begin position="1"/>
        <end position="10"/>
    </location>
</feature>
<accession>A0ABN9YH20</accession>
<comment type="caution">
    <text evidence="2">The sequence shown here is derived from an EMBL/GenBank/DDBJ whole genome shotgun (WGS) entry which is preliminary data.</text>
</comment>
<protein>
    <submittedName>
        <fullName evidence="2">Uncharacterized protein</fullName>
    </submittedName>
</protein>
<evidence type="ECO:0000256" key="1">
    <source>
        <dbReference type="SAM" id="MobiDB-lite"/>
    </source>
</evidence>
<evidence type="ECO:0000313" key="2">
    <source>
        <dbReference type="EMBL" id="CAK0910653.1"/>
    </source>
</evidence>
<gene>
    <name evidence="2" type="ORF">PCOR1329_LOCUS84775</name>
</gene>
<sequence length="131" mass="14191">RQLRLATSTGKVEDLGAARRPQARQAAGQAVLATGSSSSSDDDGKPHLRRRRKFAVTPSTDEVKVQGSANEWAAMEDSSSEDKESPNTIVSARHERYKRLAQELEANQPTVSKEGTGRARAIAGRRMTESA</sequence>
<feature type="region of interest" description="Disordered" evidence="1">
    <location>
        <begin position="105"/>
        <end position="131"/>
    </location>
</feature>
<feature type="compositionally biased region" description="Low complexity" evidence="1">
    <location>
        <begin position="18"/>
        <end position="30"/>
    </location>
</feature>
<feature type="region of interest" description="Disordered" evidence="1">
    <location>
        <begin position="1"/>
        <end position="89"/>
    </location>
</feature>
<dbReference type="Proteomes" id="UP001189429">
    <property type="component" value="Unassembled WGS sequence"/>
</dbReference>